<dbReference type="Pfam" id="PF10531">
    <property type="entry name" value="SLBB"/>
    <property type="match status" value="1"/>
</dbReference>
<dbReference type="SUPFAM" id="SSF47781">
    <property type="entry name" value="RuvA domain 2-like"/>
    <property type="match status" value="1"/>
</dbReference>
<dbReference type="InterPro" id="IPR051675">
    <property type="entry name" value="Endo/Exo/Phosphatase_dom_1"/>
</dbReference>
<dbReference type="RefSeq" id="WP_413780476.1">
    <property type="nucleotide sequence ID" value="NZ_JAUOZS010000001.1"/>
</dbReference>
<dbReference type="Pfam" id="PF12836">
    <property type="entry name" value="HHH_3"/>
    <property type="match status" value="1"/>
</dbReference>
<dbReference type="Gene3D" id="1.10.150.280">
    <property type="entry name" value="AF1531-like domain"/>
    <property type="match status" value="1"/>
</dbReference>
<dbReference type="InterPro" id="IPR003583">
    <property type="entry name" value="Hlx-hairpin-Hlx_DNA-bd_motif"/>
</dbReference>
<dbReference type="Gene3D" id="3.10.560.10">
    <property type="entry name" value="Outer membrane lipoprotein wza domain like"/>
    <property type="match status" value="1"/>
</dbReference>
<dbReference type="InterPro" id="IPR004509">
    <property type="entry name" value="Competence_ComEA_HhH"/>
</dbReference>
<dbReference type="Proteomes" id="UP001254848">
    <property type="component" value="Unassembled WGS sequence"/>
</dbReference>
<dbReference type="SMART" id="SM00278">
    <property type="entry name" value="HhH1"/>
    <property type="match status" value="2"/>
</dbReference>
<dbReference type="GO" id="GO:0003677">
    <property type="term" value="F:DNA binding"/>
    <property type="evidence" value="ECO:0007669"/>
    <property type="project" value="UniProtKB-KW"/>
</dbReference>
<dbReference type="InterPro" id="IPR010994">
    <property type="entry name" value="RuvA_2-like"/>
</dbReference>
<evidence type="ECO:0000313" key="2">
    <source>
        <dbReference type="EMBL" id="MDT8901982.1"/>
    </source>
</evidence>
<dbReference type="PANTHER" id="PTHR21180">
    <property type="entry name" value="ENDONUCLEASE/EXONUCLEASE/PHOSPHATASE FAMILY DOMAIN-CONTAINING PROTEIN 1"/>
    <property type="match status" value="1"/>
</dbReference>
<evidence type="ECO:0000313" key="3">
    <source>
        <dbReference type="Proteomes" id="UP001254848"/>
    </source>
</evidence>
<organism evidence="2 3">
    <name type="scientific">Anaeroselena agilis</name>
    <dbReference type="NCBI Taxonomy" id="3063788"/>
    <lineage>
        <taxon>Bacteria</taxon>
        <taxon>Bacillati</taxon>
        <taxon>Bacillota</taxon>
        <taxon>Negativicutes</taxon>
        <taxon>Acetonemataceae</taxon>
        <taxon>Anaeroselena</taxon>
    </lineage>
</organism>
<evidence type="ECO:0000259" key="1">
    <source>
        <dbReference type="SMART" id="SM00278"/>
    </source>
</evidence>
<feature type="domain" description="Helix-hairpin-helix DNA-binding motif class 1" evidence="1">
    <location>
        <begin position="133"/>
        <end position="152"/>
    </location>
</feature>
<name>A0ABU3P095_9FIRM</name>
<feature type="domain" description="Helix-hairpin-helix DNA-binding motif class 1" evidence="1">
    <location>
        <begin position="163"/>
        <end position="182"/>
    </location>
</feature>
<accession>A0ABU3P095</accession>
<dbReference type="PANTHER" id="PTHR21180:SF32">
    <property type="entry name" value="ENDONUCLEASE_EXONUCLEASE_PHOSPHATASE FAMILY DOMAIN-CONTAINING PROTEIN 1"/>
    <property type="match status" value="1"/>
</dbReference>
<comment type="caution">
    <text evidence="2">The sequence shown here is derived from an EMBL/GenBank/DDBJ whole genome shotgun (WGS) entry which is preliminary data.</text>
</comment>
<reference evidence="2 3" key="1">
    <citation type="submission" date="2023-07" db="EMBL/GenBank/DDBJ databases">
        <title>The novel representative of Negativicutes class, Anaeroselena agilis gen. nov. sp. nov.</title>
        <authorList>
            <person name="Prokofeva M.I."/>
            <person name="Elcheninov A.G."/>
            <person name="Klyukina A."/>
            <person name="Kublanov I.V."/>
            <person name="Frolov E.N."/>
            <person name="Podosokorskaya O.A."/>
        </authorList>
    </citation>
    <scope>NUCLEOTIDE SEQUENCE [LARGE SCALE GENOMIC DNA]</scope>
    <source>
        <strain evidence="2 3">4137-cl</strain>
    </source>
</reference>
<keyword evidence="2" id="KW-0238">DNA-binding</keyword>
<protein>
    <submittedName>
        <fullName evidence="2">ComEA family DNA-binding protein</fullName>
    </submittedName>
</protein>
<proteinExistence type="predicted"/>
<dbReference type="EMBL" id="JAUOZS010000001">
    <property type="protein sequence ID" value="MDT8901982.1"/>
    <property type="molecule type" value="Genomic_DNA"/>
</dbReference>
<dbReference type="InterPro" id="IPR019554">
    <property type="entry name" value="Soluble_ligand-bd"/>
</dbReference>
<sequence length="185" mass="19485">MNALRRRWLIILALAAVIVAGSFYDQWRKFVVPEKTASVVPANQSPAARDSRPVVYVTGAVAKPGVYKVGQESRVIDVINAAGGLAHGADANKINLAQAVGDGMQIHVPISGVPNASAAEGSGRVSINAADKAALEKLPGIGAVLAGRIVDYRKAHGPFRDIAELKKVNGIGESKFRQLKDKISL</sequence>
<keyword evidence="3" id="KW-1185">Reference proteome</keyword>
<dbReference type="NCBIfam" id="TIGR00426">
    <property type="entry name" value="competence protein ComEA helix-hairpin-helix repeat region"/>
    <property type="match status" value="1"/>
</dbReference>
<gene>
    <name evidence="2" type="ORF">Q4T40_12070</name>
</gene>